<organism evidence="3 4">
    <name type="scientific">Pontibacter ruber</name>
    <dbReference type="NCBI Taxonomy" id="1343895"/>
    <lineage>
        <taxon>Bacteria</taxon>
        <taxon>Pseudomonadati</taxon>
        <taxon>Bacteroidota</taxon>
        <taxon>Cytophagia</taxon>
        <taxon>Cytophagales</taxon>
        <taxon>Hymenobacteraceae</taxon>
        <taxon>Pontibacter</taxon>
    </lineage>
</organism>
<feature type="region of interest" description="Disordered" evidence="1">
    <location>
        <begin position="36"/>
        <end position="61"/>
    </location>
</feature>
<evidence type="ECO:0000313" key="4">
    <source>
        <dbReference type="Proteomes" id="UP001597374"/>
    </source>
</evidence>
<reference evidence="4" key="1">
    <citation type="journal article" date="2019" name="Int. J. Syst. Evol. Microbiol.">
        <title>The Global Catalogue of Microorganisms (GCM) 10K type strain sequencing project: providing services to taxonomists for standard genome sequencing and annotation.</title>
        <authorList>
            <consortium name="The Broad Institute Genomics Platform"/>
            <consortium name="The Broad Institute Genome Sequencing Center for Infectious Disease"/>
            <person name="Wu L."/>
            <person name="Ma J."/>
        </authorList>
    </citation>
    <scope>NUCLEOTIDE SEQUENCE [LARGE SCALE GENOMIC DNA]</scope>
    <source>
        <strain evidence="4">CGMCC 4.1782</strain>
    </source>
</reference>
<protein>
    <submittedName>
        <fullName evidence="3">Uncharacterized protein</fullName>
    </submittedName>
</protein>
<name>A0ABW5CT52_9BACT</name>
<comment type="caution">
    <text evidence="3">The sequence shown here is derived from an EMBL/GenBank/DDBJ whole genome shotgun (WGS) entry which is preliminary data.</text>
</comment>
<keyword evidence="2" id="KW-0812">Transmembrane</keyword>
<gene>
    <name evidence="3" type="ORF">ACFSKP_04795</name>
</gene>
<evidence type="ECO:0000313" key="3">
    <source>
        <dbReference type="EMBL" id="MFD2245562.1"/>
    </source>
</evidence>
<keyword evidence="2" id="KW-0472">Membrane</keyword>
<sequence length="61" mass="6811">MKNSLTYKLFIGYLVLVLSYFVYLSATGTRILGDDKEKFEPNGSSGSRSSGGYRGSSYYHK</sequence>
<dbReference type="RefSeq" id="WP_250428935.1">
    <property type="nucleotide sequence ID" value="NZ_JALPRR010000002.1"/>
</dbReference>
<keyword evidence="4" id="KW-1185">Reference proteome</keyword>
<dbReference type="Proteomes" id="UP001597374">
    <property type="component" value="Unassembled WGS sequence"/>
</dbReference>
<evidence type="ECO:0000256" key="2">
    <source>
        <dbReference type="SAM" id="Phobius"/>
    </source>
</evidence>
<dbReference type="EMBL" id="JBHUIM010000001">
    <property type="protein sequence ID" value="MFD2245562.1"/>
    <property type="molecule type" value="Genomic_DNA"/>
</dbReference>
<feature type="compositionally biased region" description="Low complexity" evidence="1">
    <location>
        <begin position="43"/>
        <end position="61"/>
    </location>
</feature>
<proteinExistence type="predicted"/>
<feature type="transmembrane region" description="Helical" evidence="2">
    <location>
        <begin position="6"/>
        <end position="26"/>
    </location>
</feature>
<accession>A0ABW5CT52</accession>
<keyword evidence="2" id="KW-1133">Transmembrane helix</keyword>
<evidence type="ECO:0000256" key="1">
    <source>
        <dbReference type="SAM" id="MobiDB-lite"/>
    </source>
</evidence>